<keyword evidence="2" id="KW-1185">Reference proteome</keyword>
<proteinExistence type="predicted"/>
<comment type="caution">
    <text evidence="1">The sequence shown here is derived from an EMBL/GenBank/DDBJ whole genome shotgun (WGS) entry which is preliminary data.</text>
</comment>
<dbReference type="Proteomes" id="UP001165064">
    <property type="component" value="Unassembled WGS sequence"/>
</dbReference>
<name>A0ACB5TCQ2_AMBMO</name>
<sequence>MSFSARQYMDTKHLNTFVAIRRIPGSTNVTNLWTEEITYETQLTFPTLMNRSEIKYTNVVKLSPIKNAVKALIQKNEELSALEFIIKQNLREGIDAKTIAQSSVFNNLSRNLAGTVDSPVNGGVGQYRTFFGMKNSSPKETDFEINVKYLKNSFDSLIQLLNKLLKLHQALIPPNLKPQHNAMVDLFIKNFRTEINELGLDVKSTLDLDKLLKSLISRNIYSRRLQHNRLGLA</sequence>
<dbReference type="EMBL" id="BSXS01006597">
    <property type="protein sequence ID" value="GME85733.1"/>
    <property type="molecule type" value="Genomic_DNA"/>
</dbReference>
<protein>
    <submittedName>
        <fullName evidence="1">Unnamed protein product</fullName>
    </submittedName>
</protein>
<reference evidence="1" key="1">
    <citation type="submission" date="2023-04" db="EMBL/GenBank/DDBJ databases">
        <title>Ambrosiozyma monospora NBRC 10751.</title>
        <authorList>
            <person name="Ichikawa N."/>
            <person name="Sato H."/>
            <person name="Tonouchi N."/>
        </authorList>
    </citation>
    <scope>NUCLEOTIDE SEQUENCE</scope>
    <source>
        <strain evidence="1">NBRC 10751</strain>
    </source>
</reference>
<accession>A0ACB5TCQ2</accession>
<evidence type="ECO:0000313" key="1">
    <source>
        <dbReference type="EMBL" id="GME85733.1"/>
    </source>
</evidence>
<organism evidence="1 2">
    <name type="scientific">Ambrosiozyma monospora</name>
    <name type="common">Yeast</name>
    <name type="synonym">Endomycopsis monosporus</name>
    <dbReference type="NCBI Taxonomy" id="43982"/>
    <lineage>
        <taxon>Eukaryota</taxon>
        <taxon>Fungi</taxon>
        <taxon>Dikarya</taxon>
        <taxon>Ascomycota</taxon>
        <taxon>Saccharomycotina</taxon>
        <taxon>Pichiomycetes</taxon>
        <taxon>Pichiales</taxon>
        <taxon>Pichiaceae</taxon>
        <taxon>Ambrosiozyma</taxon>
    </lineage>
</organism>
<evidence type="ECO:0000313" key="2">
    <source>
        <dbReference type="Proteomes" id="UP001165064"/>
    </source>
</evidence>
<gene>
    <name evidence="1" type="ORF">Amon02_000776000</name>
</gene>